<organism evidence="1 2">
    <name type="scientific">Corynespora cassiicola Philippines</name>
    <dbReference type="NCBI Taxonomy" id="1448308"/>
    <lineage>
        <taxon>Eukaryota</taxon>
        <taxon>Fungi</taxon>
        <taxon>Dikarya</taxon>
        <taxon>Ascomycota</taxon>
        <taxon>Pezizomycotina</taxon>
        <taxon>Dothideomycetes</taxon>
        <taxon>Pleosporomycetidae</taxon>
        <taxon>Pleosporales</taxon>
        <taxon>Corynesporascaceae</taxon>
        <taxon>Corynespora</taxon>
    </lineage>
</organism>
<proteinExistence type="predicted"/>
<evidence type="ECO:0000313" key="2">
    <source>
        <dbReference type="Proteomes" id="UP000240883"/>
    </source>
</evidence>
<gene>
    <name evidence="1" type="ORF">BS50DRAFT_634987</name>
</gene>
<dbReference type="SUPFAM" id="SSF58104">
    <property type="entry name" value="Methyl-accepting chemotaxis protein (MCP) signaling domain"/>
    <property type="match status" value="1"/>
</dbReference>
<dbReference type="Proteomes" id="UP000240883">
    <property type="component" value="Unassembled WGS sequence"/>
</dbReference>
<reference evidence="1 2" key="1">
    <citation type="journal article" date="2018" name="Front. Microbiol.">
        <title>Genome-Wide Analysis of Corynespora cassiicola Leaf Fall Disease Putative Effectors.</title>
        <authorList>
            <person name="Lopez D."/>
            <person name="Ribeiro S."/>
            <person name="Label P."/>
            <person name="Fumanal B."/>
            <person name="Venisse J.S."/>
            <person name="Kohler A."/>
            <person name="de Oliveira R.R."/>
            <person name="Labutti K."/>
            <person name="Lipzen A."/>
            <person name="Lail K."/>
            <person name="Bauer D."/>
            <person name="Ohm R.A."/>
            <person name="Barry K.W."/>
            <person name="Spatafora J."/>
            <person name="Grigoriev I.V."/>
            <person name="Martin F.M."/>
            <person name="Pujade-Renaud V."/>
        </authorList>
    </citation>
    <scope>NUCLEOTIDE SEQUENCE [LARGE SCALE GENOMIC DNA]</scope>
    <source>
        <strain evidence="1 2">Philippines</strain>
    </source>
</reference>
<evidence type="ECO:0000313" key="1">
    <source>
        <dbReference type="EMBL" id="PSN65765.1"/>
    </source>
</evidence>
<name>A0A2T2NJZ6_CORCC</name>
<accession>A0A2T2NJZ6</accession>
<keyword evidence="2" id="KW-1185">Reference proteome</keyword>
<dbReference type="EMBL" id="KZ678136">
    <property type="protein sequence ID" value="PSN65765.1"/>
    <property type="molecule type" value="Genomic_DNA"/>
</dbReference>
<dbReference type="AlphaFoldDB" id="A0A2T2NJZ6"/>
<sequence length="245" mass="29178">MLRPDGIPLCGVCKVRFYDCYCPQNSDIKNKSHQIQVYRKNISEFRVGSVRLVQKAQLDNQKARDKSKEAQRLKNEICAHRKAIVRDKTNCEHHMNQINLLVEENGLLEQLRFHIDEHERLSSNIIRHADEISSHAAEITLLENEKSNFIQESQRGLEHARRLCREIRETNQELRHAWQEFTRLFRERRHAWNRFYDTTCCHCTTSEQRRYIGNAILMVRRPPMKQLQMQYITPGRMDLDWHGSA</sequence>
<protein>
    <submittedName>
        <fullName evidence="1">Uncharacterized protein</fullName>
    </submittedName>
</protein>